<gene>
    <name evidence="1" type="ORF">SAMN04488078_100252</name>
</gene>
<dbReference type="InterPro" id="IPR029033">
    <property type="entry name" value="His_PPase_superfam"/>
</dbReference>
<evidence type="ECO:0000313" key="1">
    <source>
        <dbReference type="EMBL" id="SNS02628.1"/>
    </source>
</evidence>
<dbReference type="AlphaFoldDB" id="A0A239B5X2"/>
<dbReference type="Pfam" id="PF00300">
    <property type="entry name" value="His_Phos_1"/>
    <property type="match status" value="1"/>
</dbReference>
<sequence>MRRLFFLTHADVIMDPVVPVPDWRLSARGTARHRAFARACPSLGSVFSSQERKAMDGADILAEAQGLVARRVASLHENDRSATGYLPPAEFEVLADAFFANPRDSQRGWERAIDAQARVVMTLRRVVAEAPSGDIAVVAHGGIGALLRAHLLDVGIDRSHDQPAGGGGQLMVLVLPDWRLLRDWTRIEDYQEEQA</sequence>
<organism evidence="1 2">
    <name type="scientific">Antarctobacter heliothermus</name>
    <dbReference type="NCBI Taxonomy" id="74033"/>
    <lineage>
        <taxon>Bacteria</taxon>
        <taxon>Pseudomonadati</taxon>
        <taxon>Pseudomonadota</taxon>
        <taxon>Alphaproteobacteria</taxon>
        <taxon>Rhodobacterales</taxon>
        <taxon>Roseobacteraceae</taxon>
        <taxon>Antarctobacter</taxon>
    </lineage>
</organism>
<dbReference type="EMBL" id="FZON01000002">
    <property type="protein sequence ID" value="SNS02628.1"/>
    <property type="molecule type" value="Genomic_DNA"/>
</dbReference>
<dbReference type="RefSeq" id="WP_212591553.1">
    <property type="nucleotide sequence ID" value="NZ_FZON01000002.1"/>
</dbReference>
<accession>A0A239B5X2</accession>
<dbReference type="Proteomes" id="UP000198440">
    <property type="component" value="Unassembled WGS sequence"/>
</dbReference>
<dbReference type="SUPFAM" id="SSF53254">
    <property type="entry name" value="Phosphoglycerate mutase-like"/>
    <property type="match status" value="1"/>
</dbReference>
<proteinExistence type="predicted"/>
<protein>
    <submittedName>
        <fullName evidence="1">Broad specificity phosphatase PhoE</fullName>
    </submittedName>
</protein>
<name>A0A239B5X2_9RHOB</name>
<dbReference type="Gene3D" id="3.40.50.1240">
    <property type="entry name" value="Phosphoglycerate mutase-like"/>
    <property type="match status" value="1"/>
</dbReference>
<reference evidence="1 2" key="1">
    <citation type="submission" date="2017-06" db="EMBL/GenBank/DDBJ databases">
        <authorList>
            <person name="Kim H.J."/>
            <person name="Triplett B.A."/>
        </authorList>
    </citation>
    <scope>NUCLEOTIDE SEQUENCE [LARGE SCALE GENOMIC DNA]</scope>
    <source>
        <strain evidence="1 2">DSM 11445</strain>
    </source>
</reference>
<evidence type="ECO:0000313" key="2">
    <source>
        <dbReference type="Proteomes" id="UP000198440"/>
    </source>
</evidence>
<dbReference type="InterPro" id="IPR013078">
    <property type="entry name" value="His_Pase_superF_clade-1"/>
</dbReference>